<comment type="caution">
    <text evidence="1">The sequence shown here is derived from an EMBL/GenBank/DDBJ whole genome shotgun (WGS) entry which is preliminary data.</text>
</comment>
<gene>
    <name evidence="1" type="ORF">PQU95_06685</name>
</gene>
<sequence>MITPRFPSPLSASLLASPASLIPASSDQQTSSSTASFADVLQQQLTPPASATTASTTPVAAKEAAIAAELARIRQQGPVNRSSEDSEFLLKHDARLAAIFAQRNAGGKISADDEDYSQRATGMVNTFAQLSDSEKALYDRAIASGNQAAADAIALIALTRIGSDTASSANGSYNPRHTAITPENITRYFSSSIQDTDGSHATRFQALRDFLLQARQA</sequence>
<organism evidence="1 2">
    <name type="scientific">Vogesella aquatica</name>
    <dbReference type="NCBI Taxonomy" id="2984206"/>
    <lineage>
        <taxon>Bacteria</taxon>
        <taxon>Pseudomonadati</taxon>
        <taxon>Pseudomonadota</taxon>
        <taxon>Betaproteobacteria</taxon>
        <taxon>Neisseriales</taxon>
        <taxon>Chromobacteriaceae</taxon>
        <taxon>Vogesella</taxon>
    </lineage>
</organism>
<dbReference type="Proteomes" id="UP001219956">
    <property type="component" value="Unassembled WGS sequence"/>
</dbReference>
<keyword evidence="2" id="KW-1185">Reference proteome</keyword>
<accession>A0ABT5IX81</accession>
<protein>
    <submittedName>
        <fullName evidence="1">Uncharacterized protein</fullName>
    </submittedName>
</protein>
<dbReference type="RefSeq" id="WP_272751275.1">
    <property type="nucleotide sequence ID" value="NZ_JAQQLF010000007.1"/>
</dbReference>
<evidence type="ECO:0000313" key="2">
    <source>
        <dbReference type="Proteomes" id="UP001219956"/>
    </source>
</evidence>
<name>A0ABT5IX81_9NEIS</name>
<dbReference type="EMBL" id="JAQQLF010000007">
    <property type="protein sequence ID" value="MDC7716900.1"/>
    <property type="molecule type" value="Genomic_DNA"/>
</dbReference>
<proteinExistence type="predicted"/>
<evidence type="ECO:0000313" key="1">
    <source>
        <dbReference type="EMBL" id="MDC7716900.1"/>
    </source>
</evidence>
<reference evidence="1 2" key="1">
    <citation type="submission" date="2023-01" db="EMBL/GenBank/DDBJ databases">
        <title>Novel species of the genus Vogesella isolated from rivers.</title>
        <authorList>
            <person name="Lu H."/>
        </authorList>
    </citation>
    <scope>NUCLEOTIDE SEQUENCE [LARGE SCALE GENOMIC DNA]</scope>
    <source>
        <strain evidence="1 2">DC21W</strain>
    </source>
</reference>